<evidence type="ECO:0000313" key="3">
    <source>
        <dbReference type="Proteomes" id="UP000184520"/>
    </source>
</evidence>
<protein>
    <recommendedName>
        <fullName evidence="4">Phosphate-selective porin O and P</fullName>
    </recommendedName>
</protein>
<organism evidence="2 3">
    <name type="scientific">Marisediminitalea aggregata</name>
    <dbReference type="NCBI Taxonomy" id="634436"/>
    <lineage>
        <taxon>Bacteria</taxon>
        <taxon>Pseudomonadati</taxon>
        <taxon>Pseudomonadota</taxon>
        <taxon>Gammaproteobacteria</taxon>
        <taxon>Alteromonadales</taxon>
        <taxon>Alteromonadaceae</taxon>
        <taxon>Marisediminitalea</taxon>
    </lineage>
</organism>
<feature type="chain" id="PRO_5012002458" description="Phosphate-selective porin O and P" evidence="1">
    <location>
        <begin position="23"/>
        <end position="395"/>
    </location>
</feature>
<proteinExistence type="predicted"/>
<evidence type="ECO:0008006" key="4">
    <source>
        <dbReference type="Google" id="ProtNLM"/>
    </source>
</evidence>
<evidence type="ECO:0000313" key="2">
    <source>
        <dbReference type="EMBL" id="SHG83982.1"/>
    </source>
</evidence>
<keyword evidence="1" id="KW-0732">Signal</keyword>
<dbReference type="AlphaFoldDB" id="A0A1M5N3G8"/>
<feature type="signal peptide" evidence="1">
    <location>
        <begin position="1"/>
        <end position="22"/>
    </location>
</feature>
<dbReference type="RefSeq" id="WP_084526593.1">
    <property type="nucleotide sequence ID" value="NZ_FQWD01000005.1"/>
</dbReference>
<evidence type="ECO:0000256" key="1">
    <source>
        <dbReference type="SAM" id="SignalP"/>
    </source>
</evidence>
<dbReference type="STRING" id="634436.SAMN05216361_3059"/>
<dbReference type="Proteomes" id="UP000184520">
    <property type="component" value="Unassembled WGS sequence"/>
</dbReference>
<dbReference type="EMBL" id="FQWD01000005">
    <property type="protein sequence ID" value="SHG83982.1"/>
    <property type="molecule type" value="Genomic_DNA"/>
</dbReference>
<name>A0A1M5N3G8_9ALTE</name>
<keyword evidence="3" id="KW-1185">Reference proteome</keyword>
<sequence length="395" mass="45168">MQKHAVKGFFASLVVMASGVYADDNLSWHGFIAQGLTRSQDSAFITDDNAFSRELTEIGINAKYTVNSSLSVAGQLVYLDGGNRYRQGSRVDYLFLDWRVAQYFDWQMNLHIGRYKNRHWLYSATQDVPQTRPSIILPQSVYYDGNRDMALSSDGIALQSIKVGDTGTWEVRWSLGRSPLAKEETKKFLSPLAQGRVKQDFVHQFSTYWQPDFSQWELGFSLLQSDFSYKPAEQDILLNGSSSVDRLTLAIRYDSENWEFSSELLRDRLRYKGDFTQGVTLDIDKTGEGGYAQFRYFLSDTVTGLVRIDTYDVDRDDREGTLLDLNPLGPIPRYYGFMDTATVGVSWDFAKQMRLSGEFSRTHGAGRLSAVLFPNSLIQAAPYWNTWSVQLMYWF</sequence>
<reference evidence="3" key="1">
    <citation type="submission" date="2016-11" db="EMBL/GenBank/DDBJ databases">
        <authorList>
            <person name="Varghese N."/>
            <person name="Submissions S."/>
        </authorList>
    </citation>
    <scope>NUCLEOTIDE SEQUENCE [LARGE SCALE GENOMIC DNA]</scope>
    <source>
        <strain evidence="3">CGMCC 1.8995</strain>
    </source>
</reference>
<accession>A0A1M5N3G8</accession>
<dbReference type="OrthoDB" id="106501at2"/>
<gene>
    <name evidence="2" type="ORF">SAMN05216361_3059</name>
</gene>
<dbReference type="SUPFAM" id="SSF56935">
    <property type="entry name" value="Porins"/>
    <property type="match status" value="1"/>
</dbReference>